<organism evidence="3 4">
    <name type="scientific">Hyalella azteca</name>
    <name type="common">Amphipod</name>
    <dbReference type="NCBI Taxonomy" id="294128"/>
    <lineage>
        <taxon>Eukaryota</taxon>
        <taxon>Metazoa</taxon>
        <taxon>Ecdysozoa</taxon>
        <taxon>Arthropoda</taxon>
        <taxon>Crustacea</taxon>
        <taxon>Multicrustacea</taxon>
        <taxon>Malacostraca</taxon>
        <taxon>Eumalacostraca</taxon>
        <taxon>Peracarida</taxon>
        <taxon>Amphipoda</taxon>
        <taxon>Senticaudata</taxon>
        <taxon>Talitrida</taxon>
        <taxon>Talitroidea</taxon>
        <taxon>Hyalellidae</taxon>
        <taxon>Hyalella</taxon>
    </lineage>
</organism>
<dbReference type="RefSeq" id="XP_018008922.1">
    <property type="nucleotide sequence ID" value="XM_018153433.2"/>
</dbReference>
<reference evidence="4" key="1">
    <citation type="submission" date="2025-08" db="UniProtKB">
        <authorList>
            <consortium name="RefSeq"/>
        </authorList>
    </citation>
    <scope>IDENTIFICATION</scope>
    <source>
        <tissue evidence="4">Whole organism</tissue>
    </source>
</reference>
<protein>
    <submittedName>
        <fullName evidence="4">Adhesive plaque matrix protein</fullName>
    </submittedName>
</protein>
<dbReference type="OMA" id="HYITEYT"/>
<feature type="chain" id="PRO_5034939375" evidence="2">
    <location>
        <begin position="26"/>
        <end position="316"/>
    </location>
</feature>
<evidence type="ECO:0000313" key="3">
    <source>
        <dbReference type="Proteomes" id="UP000694843"/>
    </source>
</evidence>
<evidence type="ECO:0000313" key="4">
    <source>
        <dbReference type="RefSeq" id="XP_018008922.1"/>
    </source>
</evidence>
<proteinExistence type="predicted"/>
<feature type="signal peptide" evidence="2">
    <location>
        <begin position="1"/>
        <end position="25"/>
    </location>
</feature>
<evidence type="ECO:0000256" key="1">
    <source>
        <dbReference type="SAM" id="MobiDB-lite"/>
    </source>
</evidence>
<accession>A0A8B7N4Y8</accession>
<dbReference type="GeneID" id="108666538"/>
<dbReference type="KEGG" id="hazt:108666538"/>
<gene>
    <name evidence="4" type="primary">LOC108666538</name>
</gene>
<dbReference type="OrthoDB" id="6342474at2759"/>
<dbReference type="Proteomes" id="UP000694843">
    <property type="component" value="Unplaced"/>
</dbReference>
<name>A0A8B7N4Y8_HYAAZ</name>
<feature type="region of interest" description="Disordered" evidence="1">
    <location>
        <begin position="28"/>
        <end position="54"/>
    </location>
</feature>
<evidence type="ECO:0000256" key="2">
    <source>
        <dbReference type="SAM" id="SignalP"/>
    </source>
</evidence>
<dbReference type="AlphaFoldDB" id="A0A8B7N4Y8"/>
<keyword evidence="3" id="KW-1185">Reference proteome</keyword>
<keyword evidence="2" id="KW-0732">Signal</keyword>
<sequence>MRTRLRRAASVLSLVLWALTEQVLGEAGANPDANPAAKPLPDAKAEATPDAQAKAKSLSHHGLGDYDFGYGGFSFGGFSHSEADYGYIPHHDSHGFKSQEGYDDGSLEGYFLSGSLGINNYGPVYDQDFGHAHGYGHGYKYLGFAPNDYQGSGCYKAHYITKYNTVYKDVPIYKQVYRTQVIPETYYHTIYLKDYVTKYNTKQLPHYITEYTTVKDLKYVTKTETAYETKLLPQHITKVDYVPTYQTEKKFIPVYKTKQIYETVIETKYEPSYVTEIYTQSDYEYTTDYFPTYKTITKVTTDYKTLCSKPLYGHTS</sequence>